<dbReference type="FunFam" id="3.40.50.11990:FF:000004">
    <property type="entry name" value="Potential RNA Pol II elongation accessory factor"/>
    <property type="match status" value="1"/>
</dbReference>
<dbReference type="InterPro" id="IPR038103">
    <property type="entry name" value="CDC73_C_sf"/>
</dbReference>
<comment type="subcellular location">
    <subcellularLocation>
        <location evidence="1">Nucleus</location>
    </subcellularLocation>
</comment>
<name>A0A0P9H002_RHOGW</name>
<feature type="domain" description="Cell division control protein 73 C-terminal" evidence="5">
    <location>
        <begin position="7"/>
        <end position="183"/>
    </location>
</feature>
<dbReference type="EMBL" id="KQ474084">
    <property type="protein sequence ID" value="KPV73032.1"/>
    <property type="molecule type" value="Genomic_DNA"/>
</dbReference>
<keyword evidence="3" id="KW-0804">Transcription</keyword>
<evidence type="ECO:0000256" key="3">
    <source>
        <dbReference type="ARBA" id="ARBA00023163"/>
    </source>
</evidence>
<evidence type="ECO:0000313" key="7">
    <source>
        <dbReference type="Proteomes" id="UP000053890"/>
    </source>
</evidence>
<dbReference type="AlphaFoldDB" id="A0A0P9H002"/>
<dbReference type="GeneID" id="28973999"/>
<dbReference type="OMA" id="MLHINRI"/>
<dbReference type="Proteomes" id="UP000053890">
    <property type="component" value="Unassembled WGS sequence"/>
</dbReference>
<dbReference type="GO" id="GO:0032968">
    <property type="term" value="P:positive regulation of transcription elongation by RNA polymerase II"/>
    <property type="evidence" value="ECO:0007669"/>
    <property type="project" value="TreeGrafter"/>
</dbReference>
<evidence type="ECO:0000256" key="4">
    <source>
        <dbReference type="ARBA" id="ARBA00023242"/>
    </source>
</evidence>
<dbReference type="PANTHER" id="PTHR12466:SF8">
    <property type="entry name" value="PARAFIBROMIN"/>
    <property type="match status" value="1"/>
</dbReference>
<evidence type="ECO:0000256" key="1">
    <source>
        <dbReference type="ARBA" id="ARBA00004123"/>
    </source>
</evidence>
<dbReference type="Pfam" id="PF05179">
    <property type="entry name" value="CDC73_C"/>
    <property type="match status" value="1"/>
</dbReference>
<dbReference type="RefSeq" id="XP_018269081.1">
    <property type="nucleotide sequence ID" value="XM_018413550.1"/>
</dbReference>
<keyword evidence="7" id="KW-1185">Reference proteome</keyword>
<dbReference type="GO" id="GO:0000993">
    <property type="term" value="F:RNA polymerase II complex binding"/>
    <property type="evidence" value="ECO:0007669"/>
    <property type="project" value="TreeGrafter"/>
</dbReference>
<proteinExistence type="inferred from homology"/>
<evidence type="ECO:0000256" key="2">
    <source>
        <dbReference type="ARBA" id="ARBA00010427"/>
    </source>
</evidence>
<dbReference type="Gene3D" id="3.40.50.11990">
    <property type="entry name" value="RNA polymerase II accessory factor, Cdc73 C-terminal domain"/>
    <property type="match status" value="1"/>
</dbReference>
<evidence type="ECO:0000313" key="6">
    <source>
        <dbReference type="EMBL" id="KPV73032.1"/>
    </source>
</evidence>
<evidence type="ECO:0000259" key="5">
    <source>
        <dbReference type="Pfam" id="PF05179"/>
    </source>
</evidence>
<dbReference type="PANTHER" id="PTHR12466">
    <property type="entry name" value="CDC73 DOMAIN PROTEIN"/>
    <property type="match status" value="1"/>
</dbReference>
<reference evidence="6 7" key="1">
    <citation type="journal article" date="2015" name="Front. Microbiol.">
        <title>Genome sequence of the plant growth promoting endophytic yeast Rhodotorula graminis WP1.</title>
        <authorList>
            <person name="Firrincieli A."/>
            <person name="Otillar R."/>
            <person name="Salamov A."/>
            <person name="Schmutz J."/>
            <person name="Khan Z."/>
            <person name="Redman R.S."/>
            <person name="Fleck N.D."/>
            <person name="Lindquist E."/>
            <person name="Grigoriev I.V."/>
            <person name="Doty S.L."/>
        </authorList>
    </citation>
    <scope>NUCLEOTIDE SEQUENCE [LARGE SCALE GENOMIC DNA]</scope>
    <source>
        <strain evidence="6 7">WP1</strain>
    </source>
</reference>
<dbReference type="STRING" id="578459.A0A0P9H002"/>
<comment type="similarity">
    <text evidence="2">Belongs to the CDC73 family.</text>
</comment>
<accession>A0A0P9H002</accession>
<gene>
    <name evidence="6" type="ORF">RHOBADRAFT_38691</name>
</gene>
<dbReference type="GO" id="GO:0016593">
    <property type="term" value="C:Cdc73/Paf1 complex"/>
    <property type="evidence" value="ECO:0007669"/>
    <property type="project" value="InterPro"/>
</dbReference>
<sequence>MPQKKKQLNPIIIISPSSTAMITMHNVKAFLEEARFIPSEQARAQAAAENANTPGNTVEDVVLVNHARSSATSAPGAETRKSRYFVVDSVEALSKFGGGKLDEAWERVVCVMTTGQEWQFKPYKWSEPKELFHHVKGVYPQWTTDPPNAKVKAWNVSELRVDKSKRHTDKSTVAEFWRTLEAWCAANKPWVAY</sequence>
<dbReference type="InterPro" id="IPR031336">
    <property type="entry name" value="CDC73_C"/>
</dbReference>
<keyword evidence="4" id="KW-0539">Nucleus</keyword>
<dbReference type="InterPro" id="IPR007852">
    <property type="entry name" value="Cdc73/Parafibromin"/>
</dbReference>
<dbReference type="OrthoDB" id="2186602at2759"/>
<dbReference type="GO" id="GO:0006368">
    <property type="term" value="P:transcription elongation by RNA polymerase II"/>
    <property type="evidence" value="ECO:0007669"/>
    <property type="project" value="InterPro"/>
</dbReference>
<protein>
    <recommendedName>
        <fullName evidence="5">Cell division control protein 73 C-terminal domain-containing protein</fullName>
    </recommendedName>
</protein>
<organism evidence="6 7">
    <name type="scientific">Rhodotorula graminis (strain WP1)</name>
    <dbReference type="NCBI Taxonomy" id="578459"/>
    <lineage>
        <taxon>Eukaryota</taxon>
        <taxon>Fungi</taxon>
        <taxon>Dikarya</taxon>
        <taxon>Basidiomycota</taxon>
        <taxon>Pucciniomycotina</taxon>
        <taxon>Microbotryomycetes</taxon>
        <taxon>Sporidiobolales</taxon>
        <taxon>Sporidiobolaceae</taxon>
        <taxon>Rhodotorula</taxon>
    </lineage>
</organism>